<feature type="region of interest" description="Disordered" evidence="1">
    <location>
        <begin position="1"/>
        <end position="27"/>
    </location>
</feature>
<protein>
    <submittedName>
        <fullName evidence="2">Uncharacterized protein</fullName>
    </submittedName>
</protein>
<dbReference type="KEGG" id="wch:wcw_0622"/>
<accession>D6YV29</accession>
<dbReference type="EMBL" id="CP001928">
    <property type="protein sequence ID" value="ADI37990.1"/>
    <property type="molecule type" value="Genomic_DNA"/>
</dbReference>
<name>D6YV29_WADCW</name>
<evidence type="ECO:0000313" key="3">
    <source>
        <dbReference type="Proteomes" id="UP000001505"/>
    </source>
</evidence>
<proteinExistence type="predicted"/>
<keyword evidence="3" id="KW-1185">Reference proteome</keyword>
<dbReference type="Proteomes" id="UP000001505">
    <property type="component" value="Chromosome"/>
</dbReference>
<dbReference type="HOGENOM" id="CLU_3067578_0_0_0"/>
<evidence type="ECO:0000313" key="2">
    <source>
        <dbReference type="EMBL" id="ADI37990.1"/>
    </source>
</evidence>
<sequence length="53" mass="5973">MKDVVSNGGKARNVFPENPKNLLSDLPRDAKGHIYASDNIRIRPEQHLLRGCM</sequence>
<gene>
    <name evidence="2" type="ordered locus">wcw_0622</name>
</gene>
<evidence type="ECO:0000256" key="1">
    <source>
        <dbReference type="SAM" id="MobiDB-lite"/>
    </source>
</evidence>
<dbReference type="STRING" id="716544.wcw_0622"/>
<dbReference type="AlphaFoldDB" id="D6YV29"/>
<reference evidence="2 3" key="1">
    <citation type="journal article" date="2010" name="PLoS ONE">
        <title>The Waddlia genome: a window into chlamydial biology.</title>
        <authorList>
            <person name="Bertelli C."/>
            <person name="Collyn F."/>
            <person name="Croxatto A."/>
            <person name="Ruckert C."/>
            <person name="Polkinghorne A."/>
            <person name="Kebbi-Beghdadi C."/>
            <person name="Goesmann A."/>
            <person name="Vaughan L."/>
            <person name="Greub G."/>
        </authorList>
    </citation>
    <scope>NUCLEOTIDE SEQUENCE [LARGE SCALE GENOMIC DNA]</scope>
    <source>
        <strain evidence="3">ATCC VR-1470 / WSU 86-1044</strain>
    </source>
</reference>
<organism evidence="2 3">
    <name type="scientific">Waddlia chondrophila (strain ATCC VR-1470 / WSU 86-1044)</name>
    <dbReference type="NCBI Taxonomy" id="716544"/>
    <lineage>
        <taxon>Bacteria</taxon>
        <taxon>Pseudomonadati</taxon>
        <taxon>Chlamydiota</taxon>
        <taxon>Chlamydiia</taxon>
        <taxon>Parachlamydiales</taxon>
        <taxon>Waddliaceae</taxon>
        <taxon>Waddlia</taxon>
    </lineage>
</organism>